<evidence type="ECO:0000256" key="5">
    <source>
        <dbReference type="ARBA" id="ARBA00022898"/>
    </source>
</evidence>
<feature type="domain" description="Oxidoreductase molybdopterin-binding" evidence="8">
    <location>
        <begin position="502"/>
        <end position="666"/>
    </location>
</feature>
<dbReference type="InterPro" id="IPR005066">
    <property type="entry name" value="MoCF_OxRdtse_dimer"/>
</dbReference>
<dbReference type="Gene3D" id="2.60.40.650">
    <property type="match status" value="1"/>
</dbReference>
<dbReference type="Pfam" id="PF00155">
    <property type="entry name" value="Aminotran_1_2"/>
    <property type="match status" value="1"/>
</dbReference>
<dbReference type="PANTHER" id="PTHR43795">
    <property type="entry name" value="BIFUNCTIONAL ASPARTATE AMINOTRANSFERASE AND GLUTAMATE/ASPARTATE-PREPHENATE AMINOTRANSFERASE-RELATED"/>
    <property type="match status" value="1"/>
</dbReference>
<dbReference type="InterPro" id="IPR004838">
    <property type="entry name" value="NHTrfase_class1_PyrdxlP-BS"/>
</dbReference>
<accession>A0ABQ1AWJ4</accession>
<evidence type="ECO:0000259" key="9">
    <source>
        <dbReference type="Pfam" id="PF03404"/>
    </source>
</evidence>
<comment type="similarity">
    <text evidence="2">Belongs to the class-I pyridoxal-phosphate-dependent aminotransferase family.</text>
</comment>
<dbReference type="InterPro" id="IPR015422">
    <property type="entry name" value="PyrdxlP-dep_Trfase_small"/>
</dbReference>
<dbReference type="EMBL" id="BLKG01000061">
    <property type="protein sequence ID" value="GFF89372.1"/>
    <property type="molecule type" value="Genomic_DNA"/>
</dbReference>
<evidence type="ECO:0000256" key="6">
    <source>
        <dbReference type="ARBA" id="ARBA00023002"/>
    </source>
</evidence>
<dbReference type="PRINTS" id="PR00407">
    <property type="entry name" value="EUMOPTERIN"/>
</dbReference>
<dbReference type="InterPro" id="IPR014756">
    <property type="entry name" value="Ig_E-set"/>
</dbReference>
<evidence type="ECO:0000256" key="2">
    <source>
        <dbReference type="ARBA" id="ARBA00007441"/>
    </source>
</evidence>
<dbReference type="Gene3D" id="3.90.420.10">
    <property type="entry name" value="Oxidoreductase, molybdopterin-binding domain"/>
    <property type="match status" value="1"/>
</dbReference>
<dbReference type="SUPFAM" id="SSF81296">
    <property type="entry name" value="E set domains"/>
    <property type="match status" value="1"/>
</dbReference>
<dbReference type="Proteomes" id="UP000465266">
    <property type="component" value="Unassembled WGS sequence"/>
</dbReference>
<dbReference type="Pfam" id="PF03404">
    <property type="entry name" value="Mo-co_dimer"/>
    <property type="match status" value="1"/>
</dbReference>
<evidence type="ECO:0000313" key="10">
    <source>
        <dbReference type="EMBL" id="GFF89372.1"/>
    </source>
</evidence>
<keyword evidence="4" id="KW-0479">Metal-binding</keyword>
<reference evidence="10 11" key="1">
    <citation type="submission" date="2020-01" db="EMBL/GenBank/DDBJ databases">
        <title>Draft genome sequence of Aspergillus udagawae IFM 53868.</title>
        <authorList>
            <person name="Takahashi H."/>
            <person name="Yaguchi T."/>
        </authorList>
    </citation>
    <scope>NUCLEOTIDE SEQUENCE [LARGE SCALE GENOMIC DNA]</scope>
    <source>
        <strain evidence="10 11">IFM 53868</strain>
    </source>
</reference>
<evidence type="ECO:0000256" key="3">
    <source>
        <dbReference type="ARBA" id="ARBA00022505"/>
    </source>
</evidence>
<dbReference type="Gene3D" id="3.40.640.10">
    <property type="entry name" value="Type I PLP-dependent aspartate aminotransferase-like (Major domain)"/>
    <property type="match status" value="1"/>
</dbReference>
<dbReference type="CDD" id="cd00609">
    <property type="entry name" value="AAT_like"/>
    <property type="match status" value="1"/>
</dbReference>
<dbReference type="InterPro" id="IPR004839">
    <property type="entry name" value="Aminotransferase_I/II_large"/>
</dbReference>
<keyword evidence="5" id="KW-0663">Pyridoxal phosphate</keyword>
<proteinExistence type="inferred from homology"/>
<keyword evidence="3" id="KW-0500">Molybdenum</keyword>
<dbReference type="InterPro" id="IPR036374">
    <property type="entry name" value="OxRdtase_Mopterin-bd_sf"/>
</dbReference>
<dbReference type="InterPro" id="IPR050478">
    <property type="entry name" value="Ethylene_sulfur-biosynth"/>
</dbReference>
<dbReference type="InterPro" id="IPR000572">
    <property type="entry name" value="OxRdtase_Mopterin-bd_dom"/>
</dbReference>
<keyword evidence="11" id="KW-1185">Reference proteome</keyword>
<dbReference type="PANTHER" id="PTHR43795:SF63">
    <property type="entry name" value="PUTATIVE (AFU_ORTHOLOGUE AFUA_4G00630)-RELATED"/>
    <property type="match status" value="1"/>
</dbReference>
<dbReference type="Pfam" id="PF00174">
    <property type="entry name" value="Oxidored_molyb"/>
    <property type="match status" value="1"/>
</dbReference>
<evidence type="ECO:0000313" key="11">
    <source>
        <dbReference type="Proteomes" id="UP000465266"/>
    </source>
</evidence>
<dbReference type="InterPro" id="IPR008335">
    <property type="entry name" value="Mopterin_OxRdtase_euk"/>
</dbReference>
<evidence type="ECO:0000259" key="7">
    <source>
        <dbReference type="Pfam" id="PF00155"/>
    </source>
</evidence>
<keyword evidence="6" id="KW-0560">Oxidoreductase</keyword>
<dbReference type="InterPro" id="IPR015424">
    <property type="entry name" value="PyrdxlP-dep_Trfase"/>
</dbReference>
<comment type="cofactor">
    <cofactor evidence="1">
        <name>Mo-molybdopterin</name>
        <dbReference type="ChEBI" id="CHEBI:71302"/>
    </cofactor>
</comment>
<evidence type="ECO:0000256" key="4">
    <source>
        <dbReference type="ARBA" id="ARBA00022723"/>
    </source>
</evidence>
<evidence type="ECO:0000256" key="1">
    <source>
        <dbReference type="ARBA" id="ARBA00001924"/>
    </source>
</evidence>
<feature type="domain" description="Moybdenum cofactor oxidoreductase dimerisation" evidence="9">
    <location>
        <begin position="687"/>
        <end position="782"/>
    </location>
</feature>
<feature type="domain" description="Aminotransferase class I/classII large" evidence="7">
    <location>
        <begin position="39"/>
        <end position="413"/>
    </location>
</feature>
<dbReference type="Gene3D" id="3.90.1150.10">
    <property type="entry name" value="Aspartate Aminotransferase, domain 1"/>
    <property type="match status" value="1"/>
</dbReference>
<name>A0ABQ1AWJ4_9EURO</name>
<organism evidence="10 11">
    <name type="scientific">Aspergillus udagawae</name>
    <dbReference type="NCBI Taxonomy" id="91492"/>
    <lineage>
        <taxon>Eukaryota</taxon>
        <taxon>Fungi</taxon>
        <taxon>Dikarya</taxon>
        <taxon>Ascomycota</taxon>
        <taxon>Pezizomycotina</taxon>
        <taxon>Eurotiomycetes</taxon>
        <taxon>Eurotiomycetidae</taxon>
        <taxon>Eurotiales</taxon>
        <taxon>Aspergillaceae</taxon>
        <taxon>Aspergillus</taxon>
        <taxon>Aspergillus subgen. Fumigati</taxon>
    </lineage>
</organism>
<gene>
    <name evidence="10" type="ORF">IFM53868_05813</name>
</gene>
<protein>
    <recommendedName>
        <fullName evidence="12">Aminotransferase class I/classII domain-containing protein</fullName>
    </recommendedName>
</protein>
<dbReference type="PROSITE" id="PS00105">
    <property type="entry name" value="AA_TRANSFER_CLASS_1"/>
    <property type="match status" value="1"/>
</dbReference>
<evidence type="ECO:0000259" key="8">
    <source>
        <dbReference type="Pfam" id="PF00174"/>
    </source>
</evidence>
<dbReference type="PRINTS" id="PR00753">
    <property type="entry name" value="ACCSYNTHASE"/>
</dbReference>
<comment type="caution">
    <text evidence="10">The sequence shown here is derived from an EMBL/GenBank/DDBJ whole genome shotgun (WGS) entry which is preliminary data.</text>
</comment>
<sequence length="911" mass="102440">MGSNLSLRGRTLAAQKPAFLDVLGDIWDPSSNPDGVVNIGLAENTLMHLEMREFMNSKLQVDSHALTYGDGFSGSHKLKGALCHFLNRHFCPRVALSPSQITITSGVSNAVECCAWALADPGDYILIGRPYFNAFKPTFGIRAGYSNLVGLLEVKFGMTDPFSLDAVQEYEKTYVEARRRGICVKALLLCSPHNPLGRCYSEDVLREYMKFCNKHRLHLISDEIYALSVWEKNDLSGAPTFKSVLSMDIGDIMDRSMVHVVWGLSKDFGATGLRIGCLISQSNMSLLEAADGISLYNFPSSLADSIAASILLDDEFGSKYIATNQRRLAESYRFVTDFLTLHGIPYYKSNAAIFVWMNLAAVLRDKSIKDADILRELRSQKVYIAAGYAYASEEAGWFRMVFAHSQSVLEEGLNPTYENSEEALFSAPADSPAEWKDIVVEDFEAYRQCVTPLNQVSYQTDSERDALVDIHPKGFFIRQPPLPHELDTHMTPDAQLFQTIHMGAAVIDPNRWRLIVDGMVFHPFMVNLRQLRSMPRTSVTTFHECYGSPLLPPTRAVRRVGNVRWTGVSLRALLQMAQPKGSASYVWSDGLDGGIFADVWADRYRKDLPLEKAMAPEVLLAFEINGAPLNKERGGPVRLVVPGWYGTNSTKWISHISLQDKRATGPYTTLFYNEIDPADPGGQQRRPVWKVEPNSIIVRPLPRAVFESGHTITVIGRAWACDEIVQVEISTDGGNSWCNAQLTPRREFEWQLFQQRVVFSRGGFYTITARATDKRGQQQPLYNRRNHVPTRKKLYELFRNCVDFKRRLERQPARYNFSNTSSGHRFISGAMQSVTGQEGEGAVVEFCLWPALWKGDVLVYPDTVWSKMDEGFVKDSNPGRETATIPQDEVGVSSQIQGSFRIHLQTHRVLE</sequence>
<dbReference type="InterPro" id="IPR015421">
    <property type="entry name" value="PyrdxlP-dep_Trfase_major"/>
</dbReference>
<dbReference type="SUPFAM" id="SSF56524">
    <property type="entry name" value="Oxidoreductase molybdopterin-binding domain"/>
    <property type="match status" value="1"/>
</dbReference>
<evidence type="ECO:0008006" key="12">
    <source>
        <dbReference type="Google" id="ProtNLM"/>
    </source>
</evidence>
<dbReference type="SUPFAM" id="SSF53383">
    <property type="entry name" value="PLP-dependent transferases"/>
    <property type="match status" value="1"/>
</dbReference>